<evidence type="ECO:0000256" key="4">
    <source>
        <dbReference type="PIRSR" id="PIRSR611554-1"/>
    </source>
</evidence>
<sequence>MQLFSFFVKNVLFYYSRTLKGDKQMNVGIDQISFYVPQMYLDMTDLAQARNVDPNKYLIGIGQEKMAINPQSQDIITLGANAAEKILTDQDKEQIDLVIVGTESSIDESKASAVILHRLLGIQPYARAIEVKEACYAGTAALQMAVNHVRLHPESKALVIATDIARYGLNSGGEPTQGAGAVAMLITKDPRILVIEEKTLALTKDVYDFWRPTNQKYPLVDGPLSNSTYINAFSDVFTAYNQKYQQSLTDYKALLFHIPYTKMGRKALNHLLENVDEAIAKEFIDNYELSIRYSRQIGNLYTGSLYLGLISYLDHVATLKPEDTIGLFSYGSGMVGEFFQAHVVEGYQKHLHATQNQETLNKRHRLTFAEYETCLNEHLDPSIDQVFTDETRFSIEKVENHIRYYKN</sequence>
<dbReference type="InterPro" id="IPR016039">
    <property type="entry name" value="Thiolase-like"/>
</dbReference>
<dbReference type="Gene3D" id="3.40.47.10">
    <property type="match status" value="2"/>
</dbReference>
<keyword evidence="2" id="KW-0808">Transferase</keyword>
<feature type="domain" description="Hydroxymethylglutaryl-coenzyme A synthase C-terminal" evidence="7">
    <location>
        <begin position="279"/>
        <end position="387"/>
    </location>
</feature>
<proteinExistence type="inferred from homology"/>
<evidence type="ECO:0000256" key="2">
    <source>
        <dbReference type="ARBA" id="ARBA00022679"/>
    </source>
</evidence>
<comment type="similarity">
    <text evidence="1">Belongs to the thiolase-like superfamily. HMG-CoA synthase family.</text>
</comment>
<gene>
    <name evidence="8" type="ORF">A5869_000438</name>
</gene>
<organism evidence="8 9">
    <name type="scientific">Enterococcus cecorum</name>
    <dbReference type="NCBI Taxonomy" id="44008"/>
    <lineage>
        <taxon>Bacteria</taxon>
        <taxon>Bacillati</taxon>
        <taxon>Bacillota</taxon>
        <taxon>Bacilli</taxon>
        <taxon>Lactobacillales</taxon>
        <taxon>Enterococcaceae</taxon>
        <taxon>Enterococcus</taxon>
    </lineage>
</organism>
<feature type="binding site" evidence="5">
    <location>
        <position position="266"/>
    </location>
    <ligand>
        <name>(3S)-3-hydroxy-3-methylglutaryl-CoA</name>
        <dbReference type="ChEBI" id="CHEBI:43074"/>
    </ligand>
</feature>
<dbReference type="Pfam" id="PF01154">
    <property type="entry name" value="HMG_CoA_synt_N"/>
    <property type="match status" value="1"/>
</dbReference>
<evidence type="ECO:0000259" key="6">
    <source>
        <dbReference type="Pfam" id="PF01154"/>
    </source>
</evidence>
<dbReference type="InterPro" id="IPR013528">
    <property type="entry name" value="HMG_CoA_synth_N"/>
</dbReference>
<dbReference type="AlphaFoldDB" id="A0A200I370"/>
<feature type="active site" description="Proton donor/acceptor" evidence="4">
    <location>
        <position position="103"/>
    </location>
</feature>
<dbReference type="Pfam" id="PF08540">
    <property type="entry name" value="HMG_CoA_synt_C"/>
    <property type="match status" value="2"/>
</dbReference>
<protein>
    <recommendedName>
        <fullName evidence="3">Hydroxymethylglutaryl-CoA synthase</fullName>
        <ecNumber evidence="3">2.3.3.10</ecNumber>
    </recommendedName>
</protein>
<dbReference type="PANTHER" id="PTHR43323:SF2">
    <property type="entry name" value="HYDROXYMETHYLGLUTARYL-COA SYNTHASE"/>
    <property type="match status" value="1"/>
</dbReference>
<dbReference type="CDD" id="cd00827">
    <property type="entry name" value="init_cond_enzymes"/>
    <property type="match status" value="1"/>
</dbReference>
<feature type="binding site" evidence="5">
    <location>
        <position position="172"/>
    </location>
    <ligand>
        <name>substrate</name>
    </ligand>
</feature>
<feature type="binding site" evidence="5">
    <location>
        <position position="299"/>
    </location>
    <ligand>
        <name>(3S)-3-hydroxy-3-methylglutaryl-CoA</name>
        <dbReference type="ChEBI" id="CHEBI:43074"/>
    </ligand>
</feature>
<dbReference type="GO" id="GO:0006084">
    <property type="term" value="P:acetyl-CoA metabolic process"/>
    <property type="evidence" value="ECO:0007669"/>
    <property type="project" value="InterPro"/>
</dbReference>
<feature type="binding site" evidence="5">
    <location>
        <position position="53"/>
    </location>
    <ligand>
        <name>(3S)-3-hydroxy-3-methylglutaryl-CoA</name>
        <dbReference type="ChEBI" id="CHEBI:43074"/>
    </ligand>
</feature>
<dbReference type="PANTHER" id="PTHR43323">
    <property type="entry name" value="3-HYDROXY-3-METHYLGLUTARYL COENZYME A SYNTHASE"/>
    <property type="match status" value="1"/>
</dbReference>
<name>A0A200I370_9ENTE</name>
<evidence type="ECO:0000256" key="1">
    <source>
        <dbReference type="ARBA" id="ARBA00007061"/>
    </source>
</evidence>
<accession>A0A200I370</accession>
<feature type="active site" description="Proton donor/acceptor" evidence="4">
    <location>
        <position position="257"/>
    </location>
</feature>
<dbReference type="SUPFAM" id="SSF53901">
    <property type="entry name" value="Thiolase-like"/>
    <property type="match status" value="2"/>
</dbReference>
<dbReference type="InterPro" id="IPR011554">
    <property type="entry name" value="HMG_CoA_synthase_prok"/>
</dbReference>
<dbReference type="NCBIfam" id="TIGR01835">
    <property type="entry name" value="HMG-CoA-S_prok"/>
    <property type="match status" value="1"/>
</dbReference>
<feature type="binding site" evidence="5">
    <location>
        <position position="167"/>
    </location>
    <ligand>
        <name>(3S)-3-hydroxy-3-methylglutaryl-CoA</name>
        <dbReference type="ChEBI" id="CHEBI:43074"/>
    </ligand>
</feature>
<evidence type="ECO:0000259" key="7">
    <source>
        <dbReference type="Pfam" id="PF08540"/>
    </source>
</evidence>
<evidence type="ECO:0000256" key="3">
    <source>
        <dbReference type="NCBIfam" id="TIGR01835"/>
    </source>
</evidence>
<feature type="domain" description="Hydroxymethylglutaryl-coenzyme A synthase N-terminal" evidence="6">
    <location>
        <begin position="25"/>
        <end position="188"/>
    </location>
</feature>
<evidence type="ECO:0000256" key="5">
    <source>
        <dbReference type="PIRSR" id="PIRSR611554-2"/>
    </source>
</evidence>
<comment type="caution">
    <text evidence="8">The sequence shown here is derived from an EMBL/GenBank/DDBJ whole genome shotgun (WGS) entry which is preliminary data.</text>
</comment>
<evidence type="ECO:0000313" key="8">
    <source>
        <dbReference type="EMBL" id="OUZ18790.1"/>
    </source>
</evidence>
<dbReference type="EMBL" id="NIBL01000001">
    <property type="protein sequence ID" value="OUZ18790.1"/>
    <property type="molecule type" value="Genomic_DNA"/>
</dbReference>
<dbReference type="GO" id="GO:0004421">
    <property type="term" value="F:hydroxymethylglutaryl-CoA synthase activity"/>
    <property type="evidence" value="ECO:0007669"/>
    <property type="project" value="UniProtKB-UniRule"/>
</dbReference>
<reference evidence="8 9" key="1">
    <citation type="submission" date="2017-05" db="EMBL/GenBank/DDBJ databases">
        <title>The Genome Sequence of Enterococcus faecium 2D5_DIV0622.</title>
        <authorList>
            <consortium name="The Broad Institute Genomics Platform"/>
            <consortium name="The Broad Institute Genomic Center for Infectious Diseases"/>
            <person name="Earl A."/>
            <person name="Manson A."/>
            <person name="Schwartman J."/>
            <person name="Gilmore M."/>
            <person name="Abouelleil A."/>
            <person name="Cao P."/>
            <person name="Chapman S."/>
            <person name="Cusick C."/>
            <person name="Shea T."/>
            <person name="Young S."/>
            <person name="Neafsey D."/>
            <person name="Nusbaum C."/>
            <person name="Birren B."/>
        </authorList>
    </citation>
    <scope>NUCLEOTIDE SEQUENCE [LARGE SCALE GENOMIC DNA]</scope>
    <source>
        <strain evidence="8 9">2D5_DIV0622</strain>
    </source>
</reference>
<evidence type="ECO:0000313" key="9">
    <source>
        <dbReference type="Proteomes" id="UP000196503"/>
    </source>
</evidence>
<dbReference type="InterPro" id="IPR013746">
    <property type="entry name" value="HMG_CoA_synt_C_dom"/>
</dbReference>
<dbReference type="EC" id="2.3.3.10" evidence="3"/>
<feature type="active site" description="Acyl-thioester intermediate" evidence="4">
    <location>
        <position position="135"/>
    </location>
</feature>
<feature type="domain" description="Hydroxymethylglutaryl-coenzyme A synthase C-terminal" evidence="7">
    <location>
        <begin position="203"/>
        <end position="274"/>
    </location>
</feature>
<dbReference type="Proteomes" id="UP000196503">
    <property type="component" value="Unassembled WGS sequence"/>
</dbReference>